<evidence type="ECO:0000256" key="1">
    <source>
        <dbReference type="ARBA" id="ARBA00008764"/>
    </source>
</evidence>
<dbReference type="PRINTS" id="PR00839">
    <property type="entry name" value="V8PROTEASE"/>
</dbReference>
<keyword evidence="2 6" id="KW-0645">Protease</keyword>
<dbReference type="InterPro" id="IPR009003">
    <property type="entry name" value="Peptidase_S1_PA"/>
</dbReference>
<dbReference type="EC" id="3.4.21.-" evidence="6"/>
<dbReference type="Gene3D" id="2.60.40.1120">
    <property type="entry name" value="Carboxypeptidase-like, regulatory domain"/>
    <property type="match status" value="1"/>
</dbReference>
<accession>A0A4R2NSE8</accession>
<evidence type="ECO:0000256" key="2">
    <source>
        <dbReference type="ARBA" id="ARBA00022670"/>
    </source>
</evidence>
<proteinExistence type="inferred from homology"/>
<dbReference type="Proteomes" id="UP000294564">
    <property type="component" value="Unassembled WGS sequence"/>
</dbReference>
<dbReference type="SUPFAM" id="SSF49464">
    <property type="entry name" value="Carboxypeptidase regulatory domain-like"/>
    <property type="match status" value="1"/>
</dbReference>
<dbReference type="Pfam" id="PF13715">
    <property type="entry name" value="CarbopepD_reg_2"/>
    <property type="match status" value="1"/>
</dbReference>
<feature type="signal peptide" evidence="6">
    <location>
        <begin position="1"/>
        <end position="21"/>
    </location>
</feature>
<dbReference type="RefSeq" id="WP_132794974.1">
    <property type="nucleotide sequence ID" value="NZ_SLXM01000006.1"/>
</dbReference>
<protein>
    <recommendedName>
        <fullName evidence="6">Serine protease</fullName>
        <ecNumber evidence="6">3.4.21.-</ecNumber>
    </recommendedName>
</protein>
<sequence length="390" mass="44217">MKKFLTYQYLFFLFLSHSVLAQQRIIRGVVKDGQEPLPGVSVLIKNTTNGTVTDYDGKYSIAAKEGDILVFTFTGMQAIEKTVAKENIINITLEVQELEEVVVSTMVHINENSKYITSCGKRVERLKGIGKYDSRLEITALDSLVKWQSSIIKTSKSVAMIIEKERLHAISNFEYQLDFYNTLQKTYNLCANEAFTNQPVVGSGTAFVISEQTMITAKHVFERSINDYAIVFGFQFLDEKKEISSIVLASNIYYPTKIEKEFEELDVVQFKVDRTFPKSIPILEWENSRTLQKKDEIYMIGHPTGLPKKAALNADIIDNSKLQFFYTSLDSFQGNSGSPVFNLCSNKVIGILVSGQLDYEFNGSCYKTTLCKYPQCLGEKVVRIENIIKN</sequence>
<evidence type="ECO:0000256" key="4">
    <source>
        <dbReference type="ARBA" id="ARBA00022801"/>
    </source>
</evidence>
<evidence type="ECO:0000256" key="6">
    <source>
        <dbReference type="RuleBase" id="RU004296"/>
    </source>
</evidence>
<keyword evidence="3 6" id="KW-0732">Signal</keyword>
<name>A0A4R2NSE8_9FLAO</name>
<dbReference type="Gene3D" id="2.40.10.10">
    <property type="entry name" value="Trypsin-like serine proteases"/>
    <property type="match status" value="2"/>
</dbReference>
<dbReference type="InterPro" id="IPR008256">
    <property type="entry name" value="Peptidase_S1B"/>
</dbReference>
<dbReference type="InterPro" id="IPR008969">
    <property type="entry name" value="CarboxyPept-like_regulatory"/>
</dbReference>
<evidence type="ECO:0000256" key="3">
    <source>
        <dbReference type="ARBA" id="ARBA00022729"/>
    </source>
</evidence>
<dbReference type="EMBL" id="SLXM01000006">
    <property type="protein sequence ID" value="TCP24295.1"/>
    <property type="molecule type" value="Genomic_DNA"/>
</dbReference>
<dbReference type="Pfam" id="PF13365">
    <property type="entry name" value="Trypsin_2"/>
    <property type="match status" value="1"/>
</dbReference>
<keyword evidence="5 6" id="KW-0720">Serine protease</keyword>
<evidence type="ECO:0000313" key="7">
    <source>
        <dbReference type="EMBL" id="TCP24295.1"/>
    </source>
</evidence>
<keyword evidence="8" id="KW-1185">Reference proteome</keyword>
<reference evidence="7 8" key="1">
    <citation type="submission" date="2019-03" db="EMBL/GenBank/DDBJ databases">
        <title>Genomic Encyclopedia of Type Strains, Phase IV (KMG-IV): sequencing the most valuable type-strain genomes for metagenomic binning, comparative biology and taxonomic classification.</title>
        <authorList>
            <person name="Goeker M."/>
        </authorList>
    </citation>
    <scope>NUCLEOTIDE SEQUENCE [LARGE SCALE GENOMIC DNA]</scope>
    <source>
        <strain evidence="7 8">DSM 14836</strain>
    </source>
</reference>
<dbReference type="OrthoDB" id="9766361at2"/>
<dbReference type="AlphaFoldDB" id="A0A4R2NSE8"/>
<evidence type="ECO:0000313" key="8">
    <source>
        <dbReference type="Proteomes" id="UP000294564"/>
    </source>
</evidence>
<gene>
    <name evidence="7" type="ORF">EV195_106100</name>
</gene>
<keyword evidence="4 6" id="KW-0378">Hydrolase</keyword>
<dbReference type="GO" id="GO:0008236">
    <property type="term" value="F:serine-type peptidase activity"/>
    <property type="evidence" value="ECO:0007669"/>
    <property type="project" value="UniProtKB-KW"/>
</dbReference>
<feature type="chain" id="PRO_5020873956" description="Serine protease" evidence="6">
    <location>
        <begin position="22"/>
        <end position="390"/>
    </location>
</feature>
<dbReference type="GO" id="GO:0006508">
    <property type="term" value="P:proteolysis"/>
    <property type="evidence" value="ECO:0007669"/>
    <property type="project" value="UniProtKB-KW"/>
</dbReference>
<comment type="similarity">
    <text evidence="1 6">Belongs to the peptidase S1B family.</text>
</comment>
<comment type="caution">
    <text evidence="7">The sequence shown here is derived from an EMBL/GenBank/DDBJ whole genome shotgun (WGS) entry which is preliminary data.</text>
</comment>
<evidence type="ECO:0000256" key="5">
    <source>
        <dbReference type="ARBA" id="ARBA00022825"/>
    </source>
</evidence>
<organism evidence="7 8">
    <name type="scientific">Tenacibaculum skagerrakense</name>
    <dbReference type="NCBI Taxonomy" id="186571"/>
    <lineage>
        <taxon>Bacteria</taxon>
        <taxon>Pseudomonadati</taxon>
        <taxon>Bacteroidota</taxon>
        <taxon>Flavobacteriia</taxon>
        <taxon>Flavobacteriales</taxon>
        <taxon>Flavobacteriaceae</taxon>
        <taxon>Tenacibaculum</taxon>
    </lineage>
</organism>
<dbReference type="SUPFAM" id="SSF50494">
    <property type="entry name" value="Trypsin-like serine proteases"/>
    <property type="match status" value="1"/>
</dbReference>
<dbReference type="InterPro" id="IPR043504">
    <property type="entry name" value="Peptidase_S1_PA_chymotrypsin"/>
</dbReference>